<dbReference type="Pfam" id="PF00703">
    <property type="entry name" value="Glyco_hydro_2"/>
    <property type="match status" value="1"/>
</dbReference>
<dbReference type="SUPFAM" id="SSF51445">
    <property type="entry name" value="(Trans)glycosidases"/>
    <property type="match status" value="1"/>
</dbReference>
<accession>A0A9D1JAC7</accession>
<evidence type="ECO:0000259" key="8">
    <source>
        <dbReference type="Pfam" id="PF18565"/>
    </source>
</evidence>
<evidence type="ECO:0000256" key="2">
    <source>
        <dbReference type="ARBA" id="ARBA00022801"/>
    </source>
</evidence>
<name>A0A9D1JAC7_9FIRM</name>
<dbReference type="SUPFAM" id="SSF49785">
    <property type="entry name" value="Galactose-binding domain-like"/>
    <property type="match status" value="1"/>
</dbReference>
<protein>
    <submittedName>
        <fullName evidence="9">DUF4982 domain-containing protein</fullName>
    </submittedName>
</protein>
<organism evidence="9 10">
    <name type="scientific">Candidatus Pullilachnospira gallistercoris</name>
    <dbReference type="NCBI Taxonomy" id="2840911"/>
    <lineage>
        <taxon>Bacteria</taxon>
        <taxon>Bacillati</taxon>
        <taxon>Bacillota</taxon>
        <taxon>Clostridia</taxon>
        <taxon>Lachnospirales</taxon>
        <taxon>Lachnospiraceae</taxon>
        <taxon>Lachnospiraceae incertae sedis</taxon>
        <taxon>Candidatus Pullilachnospira</taxon>
    </lineage>
</organism>
<dbReference type="EMBL" id="DVHM01000052">
    <property type="protein sequence ID" value="HIR70292.1"/>
    <property type="molecule type" value="Genomic_DNA"/>
</dbReference>
<dbReference type="GO" id="GO:0005975">
    <property type="term" value="P:carbohydrate metabolic process"/>
    <property type="evidence" value="ECO:0007669"/>
    <property type="project" value="InterPro"/>
</dbReference>
<keyword evidence="3" id="KW-0326">Glycosidase</keyword>
<keyword evidence="2" id="KW-0378">Hydrolase</keyword>
<dbReference type="GO" id="GO:0004553">
    <property type="term" value="F:hydrolase activity, hydrolyzing O-glycosyl compounds"/>
    <property type="evidence" value="ECO:0007669"/>
    <property type="project" value="InterPro"/>
</dbReference>
<dbReference type="SUPFAM" id="SSF49303">
    <property type="entry name" value="beta-Galactosidase/glucuronidase domain"/>
    <property type="match status" value="1"/>
</dbReference>
<evidence type="ECO:0000259" key="6">
    <source>
        <dbReference type="Pfam" id="PF02837"/>
    </source>
</evidence>
<dbReference type="Pfam" id="PF18565">
    <property type="entry name" value="Glyco_hydro2_C5"/>
    <property type="match status" value="1"/>
</dbReference>
<dbReference type="PRINTS" id="PR00132">
    <property type="entry name" value="GLHYDRLASE2"/>
</dbReference>
<dbReference type="Gene3D" id="2.60.40.10">
    <property type="entry name" value="Immunoglobulins"/>
    <property type="match status" value="3"/>
</dbReference>
<comment type="caution">
    <text evidence="9">The sequence shown here is derived from an EMBL/GenBank/DDBJ whole genome shotgun (WGS) entry which is preliminary data.</text>
</comment>
<dbReference type="Proteomes" id="UP000823912">
    <property type="component" value="Unassembled WGS sequence"/>
</dbReference>
<dbReference type="InterPro" id="IPR040605">
    <property type="entry name" value="Glyco_hydro2_dom5"/>
</dbReference>
<feature type="domain" description="Glycosyl hydrolases family 2 sugar binding" evidence="6">
    <location>
        <begin position="58"/>
        <end position="149"/>
    </location>
</feature>
<evidence type="ECO:0000313" key="9">
    <source>
        <dbReference type="EMBL" id="HIR70292.1"/>
    </source>
</evidence>
<dbReference type="InterPro" id="IPR006104">
    <property type="entry name" value="Glyco_hydro_2_N"/>
</dbReference>
<evidence type="ECO:0000313" key="10">
    <source>
        <dbReference type="Proteomes" id="UP000823912"/>
    </source>
</evidence>
<dbReference type="Gene3D" id="2.60.120.260">
    <property type="entry name" value="Galactose-binding domain-like"/>
    <property type="match status" value="1"/>
</dbReference>
<dbReference type="Gene3D" id="3.20.20.80">
    <property type="entry name" value="Glycosidases"/>
    <property type="match status" value="1"/>
</dbReference>
<dbReference type="InterPro" id="IPR051913">
    <property type="entry name" value="GH2_Domain-Containing"/>
</dbReference>
<dbReference type="PANTHER" id="PTHR42732:SF1">
    <property type="entry name" value="BETA-MANNOSIDASE"/>
    <property type="match status" value="1"/>
</dbReference>
<dbReference type="InterPro" id="IPR006103">
    <property type="entry name" value="Glyco_hydro_2_cat"/>
</dbReference>
<dbReference type="InterPro" id="IPR008979">
    <property type="entry name" value="Galactose-bd-like_sf"/>
</dbReference>
<reference evidence="9" key="1">
    <citation type="submission" date="2020-10" db="EMBL/GenBank/DDBJ databases">
        <authorList>
            <person name="Gilroy R."/>
        </authorList>
    </citation>
    <scope>NUCLEOTIDE SEQUENCE</scope>
    <source>
        <strain evidence="9">ChiSjej5B23-6657</strain>
    </source>
</reference>
<dbReference type="AlphaFoldDB" id="A0A9D1JAC7"/>
<gene>
    <name evidence="9" type="ORF">IAA55_03330</name>
</gene>
<dbReference type="PANTHER" id="PTHR42732">
    <property type="entry name" value="BETA-GALACTOSIDASE"/>
    <property type="match status" value="1"/>
</dbReference>
<comment type="similarity">
    <text evidence="1">Belongs to the glycosyl hydrolase 2 family.</text>
</comment>
<dbReference type="Pfam" id="PF02837">
    <property type="entry name" value="Glyco_hydro_2_N"/>
    <property type="match status" value="1"/>
</dbReference>
<dbReference type="InterPro" id="IPR017853">
    <property type="entry name" value="GH"/>
</dbReference>
<evidence type="ECO:0000259" key="5">
    <source>
        <dbReference type="Pfam" id="PF02836"/>
    </source>
</evidence>
<dbReference type="InterPro" id="IPR006102">
    <property type="entry name" value="Ig-like_GH2"/>
</dbReference>
<sequence length="831" mass="92203">MYRKNLNRGWEFMQGEPSSIPGMPKETKTVNLPHDFMVEQDVTADAKGGAEAGFYSGGVGTYIKTLEFSEGELADVMELEFDGCFGLTRVSVNGSPAGRHHYGYTPFRVNIRPFVKVGSNRIVVTVNNDAQPNGRWYSGAGLYRGVKLVTSGRRHIAPDGIFVTTEHLAGNDAAMKAQITLCAKKRTAEEKEALLLRLICRKKESREIAAQRVQKIYLTDEDTRTVTQKFVVEEADLWSPENPALYELSAELYTCGKDCGVPGVDYDFSGEEKLDEAQTIFGVRTIAADAKHGFMLNGKTLKLKGGCIHHDNGILGAESYYDAEYRKVCLHKENGYNALRLAHNPQSSQLLDICDELGVIVIDEAFDTWNMEKNALDFSTFFHEEWQQELEAMLLRDRNHPSVCFWSIGNELSEQGGLENGYQVSSELAAFVRKYDTSRLVCGALCSFFKGLNDEDTQKFWKALAEEVAANGGSFVNLDNSFGKKIWPEYTAPFVKDWDVVGYNYLSYHYETSHELFPDRVICCTESKPGEFEEYWGYVEKLPYLIGDFLWTSMDYIGEAGIGKCIYTTPEEAPMQARMLNYTQYPYRLAQAGDFDLCGNVKPQGAYHRILWGSKETYIFSKNPANYGKVELIGRYGWSDGGNHWTWPAESGSPAQVEVYSGADEVELILNGQSLGRKPAGKENHNKALFELTYEPGTLEAISYTGGVEISRDQVTTAGTPAVLRIVLEKTQIAANGESLAYGTVEIVDENGNYVPTAPDVTAKAEVTGAGELAGFGTGRASTEENYTTGTFTSYQGRWQIVVRGGYEAGEAKITVETETLGKAEAVVTVE</sequence>
<feature type="domain" description="Glycoside hydrolase family 2 catalytic" evidence="5">
    <location>
        <begin position="292"/>
        <end position="441"/>
    </location>
</feature>
<dbReference type="InterPro" id="IPR006101">
    <property type="entry name" value="Glyco_hydro_2"/>
</dbReference>
<feature type="domain" description="Glycoside hydrolase family 2" evidence="8">
    <location>
        <begin position="724"/>
        <end position="825"/>
    </location>
</feature>
<dbReference type="InterPro" id="IPR036156">
    <property type="entry name" value="Beta-gal/glucu_dom_sf"/>
</dbReference>
<dbReference type="InterPro" id="IPR032311">
    <property type="entry name" value="DUF4982"/>
</dbReference>
<feature type="domain" description="DUF4982" evidence="7">
    <location>
        <begin position="652"/>
        <end position="710"/>
    </location>
</feature>
<reference evidence="9" key="2">
    <citation type="journal article" date="2021" name="PeerJ">
        <title>Extensive microbial diversity within the chicken gut microbiome revealed by metagenomics and culture.</title>
        <authorList>
            <person name="Gilroy R."/>
            <person name="Ravi A."/>
            <person name="Getino M."/>
            <person name="Pursley I."/>
            <person name="Horton D.L."/>
            <person name="Alikhan N.F."/>
            <person name="Baker D."/>
            <person name="Gharbi K."/>
            <person name="Hall N."/>
            <person name="Watson M."/>
            <person name="Adriaenssens E.M."/>
            <person name="Foster-Nyarko E."/>
            <person name="Jarju S."/>
            <person name="Secka A."/>
            <person name="Antonio M."/>
            <person name="Oren A."/>
            <person name="Chaudhuri R.R."/>
            <person name="La Ragione R."/>
            <person name="Hildebrand F."/>
            <person name="Pallen M.J."/>
        </authorList>
    </citation>
    <scope>NUCLEOTIDE SEQUENCE</scope>
    <source>
        <strain evidence="9">ChiSjej5B23-6657</strain>
    </source>
</reference>
<evidence type="ECO:0000259" key="7">
    <source>
        <dbReference type="Pfam" id="PF16355"/>
    </source>
</evidence>
<evidence type="ECO:0000256" key="1">
    <source>
        <dbReference type="ARBA" id="ARBA00007401"/>
    </source>
</evidence>
<proteinExistence type="inferred from homology"/>
<dbReference type="Pfam" id="PF16355">
    <property type="entry name" value="DUF4982"/>
    <property type="match status" value="1"/>
</dbReference>
<evidence type="ECO:0000259" key="4">
    <source>
        <dbReference type="Pfam" id="PF00703"/>
    </source>
</evidence>
<dbReference type="Pfam" id="PF02836">
    <property type="entry name" value="Glyco_hydro_2_C"/>
    <property type="match status" value="1"/>
</dbReference>
<evidence type="ECO:0000256" key="3">
    <source>
        <dbReference type="ARBA" id="ARBA00023295"/>
    </source>
</evidence>
<feature type="domain" description="Glycoside hydrolase family 2 immunoglobulin-like beta-sandwich" evidence="4">
    <location>
        <begin position="161"/>
        <end position="254"/>
    </location>
</feature>
<dbReference type="InterPro" id="IPR013783">
    <property type="entry name" value="Ig-like_fold"/>
</dbReference>